<comment type="caution">
    <text evidence="1">The sequence shown here is derived from an EMBL/GenBank/DDBJ whole genome shotgun (WGS) entry which is preliminary data.</text>
</comment>
<sequence length="217" mass="24572">MQFELHLDTDPSNKTARLELKDEHGRQLANRQIRLKDQDAASWEGLFDTRRHVQRYQGSHLYDQAKPATAEDIISHLGVFIGKRVLGTEMMTHLTASTSRRTLLVRLPKADEDPLAAAFARMPWEIARTEINTPTLMDKNLIVRAITDDIPDMDAAATKQAARIAAGEEDLRVLLVFAEAPGSRPLAMRREREGLRDLFIKEILPKKNVESMCFVMA</sequence>
<protein>
    <submittedName>
        <fullName evidence="1">Uncharacterized protein</fullName>
    </submittedName>
</protein>
<accession>A0A8J6NVJ0</accession>
<name>A0A8J6NVJ0_9BACT</name>
<gene>
    <name evidence="1" type="ORF">H8E23_12670</name>
</gene>
<dbReference type="EMBL" id="JACNJH010000177">
    <property type="protein sequence ID" value="MBC8362239.1"/>
    <property type="molecule type" value="Genomic_DNA"/>
</dbReference>
<reference evidence="1 2" key="1">
    <citation type="submission" date="2020-08" db="EMBL/GenBank/DDBJ databases">
        <title>Bridging the membrane lipid divide: bacteria of the FCB group superphylum have the potential to synthesize archaeal ether lipids.</title>
        <authorList>
            <person name="Villanueva L."/>
            <person name="Von Meijenfeldt F.A.B."/>
            <person name="Westbye A.B."/>
            <person name="Yadav S."/>
            <person name="Hopmans E.C."/>
            <person name="Dutilh B.E."/>
            <person name="Sinninghe Damste J.S."/>
        </authorList>
    </citation>
    <scope>NUCLEOTIDE SEQUENCE [LARGE SCALE GENOMIC DNA]</scope>
    <source>
        <strain evidence="1">NIOZ-UU30</strain>
    </source>
</reference>
<evidence type="ECO:0000313" key="2">
    <source>
        <dbReference type="Proteomes" id="UP000603434"/>
    </source>
</evidence>
<dbReference type="Proteomes" id="UP000603434">
    <property type="component" value="Unassembled WGS sequence"/>
</dbReference>
<organism evidence="1 2">
    <name type="scientific">Candidatus Desulfatibia profunda</name>
    <dbReference type="NCBI Taxonomy" id="2841695"/>
    <lineage>
        <taxon>Bacteria</taxon>
        <taxon>Pseudomonadati</taxon>
        <taxon>Thermodesulfobacteriota</taxon>
        <taxon>Desulfobacteria</taxon>
        <taxon>Desulfobacterales</taxon>
        <taxon>Desulfobacterales incertae sedis</taxon>
        <taxon>Candidatus Desulfatibia</taxon>
    </lineage>
</organism>
<dbReference type="AlphaFoldDB" id="A0A8J6NVJ0"/>
<proteinExistence type="predicted"/>
<evidence type="ECO:0000313" key="1">
    <source>
        <dbReference type="EMBL" id="MBC8362239.1"/>
    </source>
</evidence>